<feature type="transmembrane region" description="Helical" evidence="6">
    <location>
        <begin position="205"/>
        <end position="223"/>
    </location>
</feature>
<dbReference type="RefSeq" id="WP_012939090.1">
    <property type="nucleotide sequence ID" value="NZ_CALAKB010000002.1"/>
</dbReference>
<feature type="transmembrane region" description="Helical" evidence="6">
    <location>
        <begin position="12"/>
        <end position="34"/>
    </location>
</feature>
<comment type="subcellular location">
    <subcellularLocation>
        <location evidence="1">Cell membrane</location>
        <topology evidence="1">Multi-pass membrane protein</topology>
    </subcellularLocation>
</comment>
<evidence type="ECO:0000313" key="8">
    <source>
        <dbReference type="Proteomes" id="UP000182379"/>
    </source>
</evidence>
<sequence length="469" mass="50541">MAEEKKSGFRLHALNPMVLLGIIMFLAFLASYIVPAGEYSRVLNPVLNKEVVDPATFHYIQQQPVSPFYLFQSLTLGLQNAAEIISFLFIIGGMFAIMDATGAINAGLSNVVEKMKGRELLMIPVVMVLFSLLSAFAGCFEEFLAFTPLVIGVSVAMGFDSLTAIAIVFCAAPVGYAGAMTNPFTVGVAQGICGLPMFSGMGLRAVLFVVMNIVTIPYVMWYANKVRKNPELSTVREEDLLYNSHLKLQETPVITLRHKLVLVLFVATIATVVLGVLKFDFYINEMAGLFLLCGILAGIIGGLSSGEIADAFLAGCSNMLFANLVIGMCNGAVLIMQNAHIMDTVIHYMASMLNGLPPTLSACGMFIVQDLFNVLVPSGSGKAAITMPLFAPLADLIGVTRQTAVLAFQMGDAFTNVFAPTSGEVVAACAMAHISFGKWFRWLAPLFAIWCVVAMVFMVIAVQIHYGPF</sequence>
<feature type="transmembrane region" description="Helical" evidence="6">
    <location>
        <begin position="149"/>
        <end position="172"/>
    </location>
</feature>
<keyword evidence="5 6" id="KW-0472">Membrane</keyword>
<evidence type="ECO:0000256" key="6">
    <source>
        <dbReference type="SAM" id="Phobius"/>
    </source>
</evidence>
<feature type="transmembrane region" description="Helical" evidence="6">
    <location>
        <begin position="84"/>
        <end position="108"/>
    </location>
</feature>
<name>A0A1H2Y8P8_ACIFE</name>
<evidence type="ECO:0000256" key="2">
    <source>
        <dbReference type="ARBA" id="ARBA00022475"/>
    </source>
</evidence>
<dbReference type="OMA" id="RGIVVIM"/>
<dbReference type="EMBL" id="FNOP01000010">
    <property type="protein sequence ID" value="SDX01517.1"/>
    <property type="molecule type" value="Genomic_DNA"/>
</dbReference>
<evidence type="ECO:0000256" key="1">
    <source>
        <dbReference type="ARBA" id="ARBA00004651"/>
    </source>
</evidence>
<dbReference type="GO" id="GO:0005886">
    <property type="term" value="C:plasma membrane"/>
    <property type="evidence" value="ECO:0007669"/>
    <property type="project" value="UniProtKB-SubCell"/>
</dbReference>
<evidence type="ECO:0000313" key="7">
    <source>
        <dbReference type="EMBL" id="SDX01517.1"/>
    </source>
</evidence>
<dbReference type="InterPro" id="IPR051679">
    <property type="entry name" value="DASS-Related_Transporters"/>
</dbReference>
<feature type="transmembrane region" description="Helical" evidence="6">
    <location>
        <begin position="260"/>
        <end position="279"/>
    </location>
</feature>
<dbReference type="GeneID" id="78335442"/>
<keyword evidence="4 6" id="KW-1133">Transmembrane helix</keyword>
<proteinExistence type="predicted"/>
<feature type="transmembrane region" description="Helical" evidence="6">
    <location>
        <begin position="120"/>
        <end position="137"/>
    </location>
</feature>
<feature type="transmembrane region" description="Helical" evidence="6">
    <location>
        <begin position="442"/>
        <end position="466"/>
    </location>
</feature>
<keyword evidence="3 6" id="KW-0812">Transmembrane</keyword>
<dbReference type="AlphaFoldDB" id="A0A1H2Y8P8"/>
<feature type="transmembrane region" description="Helical" evidence="6">
    <location>
        <begin position="286"/>
        <end position="305"/>
    </location>
</feature>
<gene>
    <name evidence="7" type="ORF">SAMN05216495_11092</name>
</gene>
<protein>
    <submittedName>
        <fullName evidence="7">Uncharacterized membrane protein YfcC, ion transporter superfamily</fullName>
    </submittedName>
</protein>
<feature type="transmembrane region" description="Helical" evidence="6">
    <location>
        <begin position="311"/>
        <end position="335"/>
    </location>
</feature>
<comment type="caution">
    <text evidence="7">The sequence shown here is derived from an EMBL/GenBank/DDBJ whole genome shotgun (WGS) entry which is preliminary data.</text>
</comment>
<evidence type="ECO:0000256" key="4">
    <source>
        <dbReference type="ARBA" id="ARBA00022989"/>
    </source>
</evidence>
<dbReference type="PANTHER" id="PTHR43652:SF2">
    <property type="entry name" value="BASIC AMINO ACID ANTIPORTER YFCC-RELATED"/>
    <property type="match status" value="1"/>
</dbReference>
<dbReference type="InterPro" id="IPR018385">
    <property type="entry name" value="C4_dicarb_anaerob_car-like"/>
</dbReference>
<evidence type="ECO:0000256" key="5">
    <source>
        <dbReference type="ARBA" id="ARBA00023136"/>
    </source>
</evidence>
<evidence type="ECO:0000256" key="3">
    <source>
        <dbReference type="ARBA" id="ARBA00022692"/>
    </source>
</evidence>
<keyword evidence="2" id="KW-1003">Cell membrane</keyword>
<dbReference type="PANTHER" id="PTHR43652">
    <property type="entry name" value="BASIC AMINO ACID ANTIPORTER YFCC-RELATED"/>
    <property type="match status" value="1"/>
</dbReference>
<accession>A0A1H2Y8P8</accession>
<dbReference type="Proteomes" id="UP000182379">
    <property type="component" value="Unassembled WGS sequence"/>
</dbReference>
<reference evidence="7 8" key="1">
    <citation type="submission" date="2016-10" db="EMBL/GenBank/DDBJ databases">
        <authorList>
            <person name="Varghese N."/>
            <person name="Submissions S."/>
        </authorList>
    </citation>
    <scope>NUCLEOTIDE SEQUENCE [LARGE SCALE GENOMIC DNA]</scope>
    <source>
        <strain evidence="7 8">WCC6</strain>
    </source>
</reference>
<dbReference type="Pfam" id="PF03606">
    <property type="entry name" value="DcuC"/>
    <property type="match status" value="1"/>
</dbReference>
<organism evidence="7 8">
    <name type="scientific">Acidaminococcus fermentans</name>
    <dbReference type="NCBI Taxonomy" id="905"/>
    <lineage>
        <taxon>Bacteria</taxon>
        <taxon>Bacillati</taxon>
        <taxon>Bacillota</taxon>
        <taxon>Negativicutes</taxon>
        <taxon>Acidaminococcales</taxon>
        <taxon>Acidaminococcaceae</taxon>
        <taxon>Acidaminococcus</taxon>
    </lineage>
</organism>